<reference evidence="1" key="1">
    <citation type="journal article" date="2023" name="GigaByte">
        <title>Genome assembly of the bearded iris, Iris pallida Lam.</title>
        <authorList>
            <person name="Bruccoleri R.E."/>
            <person name="Oakeley E.J."/>
            <person name="Faust A.M.E."/>
            <person name="Altorfer M."/>
            <person name="Dessus-Babus S."/>
            <person name="Burckhardt D."/>
            <person name="Oertli M."/>
            <person name="Naumann U."/>
            <person name="Petersen F."/>
            <person name="Wong J."/>
        </authorList>
    </citation>
    <scope>NUCLEOTIDE SEQUENCE</scope>
    <source>
        <strain evidence="1">GSM-AAB239-AS_SAM_17_03QT</strain>
    </source>
</reference>
<proteinExistence type="predicted"/>
<dbReference type="Proteomes" id="UP001140949">
    <property type="component" value="Unassembled WGS sequence"/>
</dbReference>
<keyword evidence="2" id="KW-1185">Reference proteome</keyword>
<protein>
    <submittedName>
        <fullName evidence="1">Uncharacterized protein</fullName>
    </submittedName>
</protein>
<evidence type="ECO:0000313" key="1">
    <source>
        <dbReference type="EMBL" id="KAJ6831058.1"/>
    </source>
</evidence>
<dbReference type="AlphaFoldDB" id="A0AAX6GS23"/>
<reference evidence="1" key="2">
    <citation type="submission" date="2023-04" db="EMBL/GenBank/DDBJ databases">
        <authorList>
            <person name="Bruccoleri R.E."/>
            <person name="Oakeley E.J."/>
            <person name="Faust A.-M."/>
            <person name="Dessus-Babus S."/>
            <person name="Altorfer M."/>
            <person name="Burckhardt D."/>
            <person name="Oertli M."/>
            <person name="Naumann U."/>
            <person name="Petersen F."/>
            <person name="Wong J."/>
        </authorList>
    </citation>
    <scope>NUCLEOTIDE SEQUENCE</scope>
    <source>
        <strain evidence="1">GSM-AAB239-AS_SAM_17_03QT</strain>
        <tissue evidence="1">Leaf</tissue>
    </source>
</reference>
<gene>
    <name evidence="1" type="ORF">M6B38_350010</name>
</gene>
<comment type="caution">
    <text evidence="1">The sequence shown here is derived from an EMBL/GenBank/DDBJ whole genome shotgun (WGS) entry which is preliminary data.</text>
</comment>
<evidence type="ECO:0000313" key="2">
    <source>
        <dbReference type="Proteomes" id="UP001140949"/>
    </source>
</evidence>
<sequence>MHMILNSFFSKGLKSKISTPKSTCHVYIASYYLSFCSRFVVGYIVAKCCS</sequence>
<accession>A0AAX6GS23</accession>
<dbReference type="EMBL" id="JANAVB010017000">
    <property type="protein sequence ID" value="KAJ6831058.1"/>
    <property type="molecule type" value="Genomic_DNA"/>
</dbReference>
<organism evidence="1 2">
    <name type="scientific">Iris pallida</name>
    <name type="common">Sweet iris</name>
    <dbReference type="NCBI Taxonomy" id="29817"/>
    <lineage>
        <taxon>Eukaryota</taxon>
        <taxon>Viridiplantae</taxon>
        <taxon>Streptophyta</taxon>
        <taxon>Embryophyta</taxon>
        <taxon>Tracheophyta</taxon>
        <taxon>Spermatophyta</taxon>
        <taxon>Magnoliopsida</taxon>
        <taxon>Liliopsida</taxon>
        <taxon>Asparagales</taxon>
        <taxon>Iridaceae</taxon>
        <taxon>Iridoideae</taxon>
        <taxon>Irideae</taxon>
        <taxon>Iris</taxon>
    </lineage>
</organism>
<name>A0AAX6GS23_IRIPA</name>